<feature type="transmembrane region" description="Helical" evidence="5">
    <location>
        <begin position="12"/>
        <end position="31"/>
    </location>
</feature>
<organism evidence="6 7">
    <name type="scientific">Pseudidiomarina aestuarii</name>
    <dbReference type="NCBI Taxonomy" id="624146"/>
    <lineage>
        <taxon>Bacteria</taxon>
        <taxon>Pseudomonadati</taxon>
        <taxon>Pseudomonadota</taxon>
        <taxon>Gammaproteobacteria</taxon>
        <taxon>Alteromonadales</taxon>
        <taxon>Idiomarinaceae</taxon>
        <taxon>Pseudidiomarina</taxon>
    </lineage>
</organism>
<reference evidence="7" key="1">
    <citation type="journal article" date="2018" name="Front. Microbiol.">
        <title>Genome-Based Analysis Reveals the Taxonomy and Diversity of the Family Idiomarinaceae.</title>
        <authorList>
            <person name="Liu Y."/>
            <person name="Lai Q."/>
            <person name="Shao Z."/>
        </authorList>
    </citation>
    <scope>NUCLEOTIDE SEQUENCE [LARGE SCALE GENOMIC DNA]</scope>
    <source>
        <strain evidence="7">KYW314</strain>
    </source>
</reference>
<protein>
    <recommendedName>
        <fullName evidence="8">Flippase</fullName>
    </recommendedName>
</protein>
<dbReference type="GO" id="GO:0016020">
    <property type="term" value="C:membrane"/>
    <property type="evidence" value="ECO:0007669"/>
    <property type="project" value="UniProtKB-SubCell"/>
</dbReference>
<dbReference type="Pfam" id="PF01943">
    <property type="entry name" value="Polysacc_synt"/>
    <property type="match status" value="1"/>
</dbReference>
<dbReference type="RefSeq" id="WP_169930381.1">
    <property type="nucleotide sequence ID" value="NZ_PIPR01000001.1"/>
</dbReference>
<feature type="transmembrane region" description="Helical" evidence="5">
    <location>
        <begin position="172"/>
        <end position="189"/>
    </location>
</feature>
<evidence type="ECO:0000256" key="4">
    <source>
        <dbReference type="ARBA" id="ARBA00023136"/>
    </source>
</evidence>
<feature type="transmembrane region" description="Helical" evidence="5">
    <location>
        <begin position="146"/>
        <end position="166"/>
    </location>
</feature>
<dbReference type="CDD" id="cd13128">
    <property type="entry name" value="MATE_Wzx_like"/>
    <property type="match status" value="1"/>
</dbReference>
<feature type="transmembrane region" description="Helical" evidence="5">
    <location>
        <begin position="210"/>
        <end position="228"/>
    </location>
</feature>
<comment type="subcellular location">
    <subcellularLocation>
        <location evidence="1">Membrane</location>
        <topology evidence="1">Multi-pass membrane protein</topology>
    </subcellularLocation>
</comment>
<feature type="transmembrane region" description="Helical" evidence="5">
    <location>
        <begin position="83"/>
        <end position="101"/>
    </location>
</feature>
<evidence type="ECO:0000256" key="3">
    <source>
        <dbReference type="ARBA" id="ARBA00022989"/>
    </source>
</evidence>
<feature type="transmembrane region" description="Helical" evidence="5">
    <location>
        <begin position="43"/>
        <end position="63"/>
    </location>
</feature>
<gene>
    <name evidence="6" type="ORF">CWE22_05675</name>
</gene>
<evidence type="ECO:0000256" key="2">
    <source>
        <dbReference type="ARBA" id="ARBA00022692"/>
    </source>
</evidence>
<dbReference type="EMBL" id="PIPR01000001">
    <property type="protein sequence ID" value="RUO41645.1"/>
    <property type="molecule type" value="Genomic_DNA"/>
</dbReference>
<feature type="transmembrane region" description="Helical" evidence="5">
    <location>
        <begin position="113"/>
        <end position="134"/>
    </location>
</feature>
<feature type="transmembrane region" description="Helical" evidence="5">
    <location>
        <begin position="295"/>
        <end position="317"/>
    </location>
</feature>
<dbReference type="PANTHER" id="PTHR43424">
    <property type="entry name" value="LOCUS PUTATIVE PROTEIN 1-RELATED"/>
    <property type="match status" value="1"/>
</dbReference>
<dbReference type="PANTHER" id="PTHR43424:SF1">
    <property type="entry name" value="LOCUS PUTATIVE PROTEIN 1-RELATED"/>
    <property type="match status" value="1"/>
</dbReference>
<evidence type="ECO:0000313" key="7">
    <source>
        <dbReference type="Proteomes" id="UP000287766"/>
    </source>
</evidence>
<sequence length="438" mass="48721">MIKAALKNSSWLVSEKFVTMGLNLFVTVWLARQLGVQVYGELAYVLALVTLVTPLAALGLNAIITRELVERDEDEPRIMATTAAVRLFGALFGFAALLTWLQFTSTVTPEEHIAIVIIGATSILQAFQVVEYYFQAKVSAHYVVKMRTVVTACAGVIKIIVAWVSADLLSVAYVYAAEFLFWGLGYIFLYQSQARGFQFKAIDWRYGGQLLKQSFWLILSGVAAVLYLKVDQVMLGHMVSKSEVGVYAVAVKMSEVWYFFATALATSFFAMLLTLRKEQSPLYATRLQQLCDALFGLALALAIVVSLLAEPIIPWLFGEEYRASAAILTIHIWASLFIYMRALASKWLIAERLLAFSLVSHGLGAVVNILANLWLIPLYQGLGAAVATIMSYAVASYLAFWVSGATRPLAIVMTRSLYLPFTLGYRHWALLKRIKRRT</sequence>
<dbReference type="AlphaFoldDB" id="A0A7Z6ZUN1"/>
<keyword evidence="3 5" id="KW-1133">Transmembrane helix</keyword>
<keyword evidence="2 5" id="KW-0812">Transmembrane</keyword>
<feature type="transmembrane region" description="Helical" evidence="5">
    <location>
        <begin position="256"/>
        <end position="275"/>
    </location>
</feature>
<evidence type="ECO:0000256" key="5">
    <source>
        <dbReference type="SAM" id="Phobius"/>
    </source>
</evidence>
<keyword evidence="4 5" id="KW-0472">Membrane</keyword>
<proteinExistence type="predicted"/>
<keyword evidence="7" id="KW-1185">Reference proteome</keyword>
<feature type="transmembrane region" description="Helical" evidence="5">
    <location>
        <begin position="353"/>
        <end position="376"/>
    </location>
</feature>
<accession>A0A7Z6ZUN1</accession>
<dbReference type="InterPro" id="IPR002797">
    <property type="entry name" value="Polysacc_synth"/>
</dbReference>
<evidence type="ECO:0008006" key="8">
    <source>
        <dbReference type="Google" id="ProtNLM"/>
    </source>
</evidence>
<feature type="transmembrane region" description="Helical" evidence="5">
    <location>
        <begin position="382"/>
        <end position="402"/>
    </location>
</feature>
<evidence type="ECO:0000313" key="6">
    <source>
        <dbReference type="EMBL" id="RUO41645.1"/>
    </source>
</evidence>
<feature type="transmembrane region" description="Helical" evidence="5">
    <location>
        <begin position="323"/>
        <end position="341"/>
    </location>
</feature>
<evidence type="ECO:0000256" key="1">
    <source>
        <dbReference type="ARBA" id="ARBA00004141"/>
    </source>
</evidence>
<comment type="caution">
    <text evidence="6">The sequence shown here is derived from an EMBL/GenBank/DDBJ whole genome shotgun (WGS) entry which is preliminary data.</text>
</comment>
<name>A0A7Z6ZUN1_9GAMM</name>
<dbReference type="Proteomes" id="UP000287766">
    <property type="component" value="Unassembled WGS sequence"/>
</dbReference>
<dbReference type="InterPro" id="IPR052556">
    <property type="entry name" value="PolySynth_Transporter"/>
</dbReference>